<dbReference type="Proteomes" id="UP001158050">
    <property type="component" value="Unassembled WGS sequence"/>
</dbReference>
<dbReference type="InterPro" id="IPR024618">
    <property type="entry name" value="DUF3857"/>
</dbReference>
<gene>
    <name evidence="3" type="ORF">SAMN05421679_105309</name>
</gene>
<organism evidence="3 4">
    <name type="scientific">Epilithonimonas pallida</name>
    <dbReference type="NCBI Taxonomy" id="373671"/>
    <lineage>
        <taxon>Bacteria</taxon>
        <taxon>Pseudomonadati</taxon>
        <taxon>Bacteroidota</taxon>
        <taxon>Flavobacteriia</taxon>
        <taxon>Flavobacteriales</taxon>
        <taxon>Weeksellaceae</taxon>
        <taxon>Chryseobacterium group</taxon>
        <taxon>Epilithonimonas</taxon>
    </lineage>
</organism>
<protein>
    <submittedName>
        <fullName evidence="3">Transglutaminase-like superfamily protein</fullName>
    </submittedName>
</protein>
<reference evidence="3 4" key="1">
    <citation type="submission" date="2017-05" db="EMBL/GenBank/DDBJ databases">
        <authorList>
            <person name="Varghese N."/>
            <person name="Submissions S."/>
        </authorList>
    </citation>
    <scope>NUCLEOTIDE SEQUENCE [LARGE SCALE GENOMIC DNA]</scope>
    <source>
        <strain evidence="3 4">DSM 18015</strain>
    </source>
</reference>
<evidence type="ECO:0000313" key="3">
    <source>
        <dbReference type="EMBL" id="SMP94238.1"/>
    </source>
</evidence>
<dbReference type="Gene3D" id="2.60.120.1130">
    <property type="match status" value="1"/>
</dbReference>
<feature type="domain" description="DUF3857" evidence="2">
    <location>
        <begin position="59"/>
        <end position="209"/>
    </location>
</feature>
<sequence>MKKLITLLVLISVRTFSQNYAISEIPEELKKDANAVIRNISSEYVIKAEDNIELKKKIIISILNKAGESVSYVYIPYDKYSKISDIKIKILDENGKQIKTYSKSDLNDVSQSNDSYLYSDDRALKMRIIHPVYPYTIETSYTERSSDTVFLPVLQPYMDENVSVQNWSVEFKNESGIKLRKKVTETSFGKAEISESDQYLKAAYKNLPAYKDENYSPDEKVVVSKVEFALDKACLKGICGDFSNWNSFANWYKGLLDPVSVVTPEIQQEINALNLSGTVSEKVQKIYQYMQSKTRYVFVAIGIGGWQPMSADDVRKKGYGDCKALTNYMRVLLKAAGIPSYYSVIYSDKTAKTFDKDFPKMDGNHIILCVPTENGNIWLENTSQNIAFNHLSYTTMDRNVIMVKDNTAEIIDTPKSLSENNKEILKIKANISADNTLSVSSSFNFSGGMYDIFLPLVSLSPADQKDAMRKRYDYLQFSNIDVTNLKNDRTEATINFDLNFKANNYSKSLGSDIYFRAIPFLDSDFYLESTDRKLPIEIPFGFTDDYEIEYTIPENYKFSENLAPATLDSEFGSFSMEFVNQDKKLLVKRKFMLKKGTFPPDKISDYINFRKKANKLDHTKILITKL</sequence>
<dbReference type="Pfam" id="PF12969">
    <property type="entry name" value="DUF3857"/>
    <property type="match status" value="1"/>
</dbReference>
<dbReference type="EMBL" id="FXUO01000005">
    <property type="protein sequence ID" value="SMP94238.1"/>
    <property type="molecule type" value="Genomic_DNA"/>
</dbReference>
<dbReference type="RefSeq" id="WP_283417133.1">
    <property type="nucleotide sequence ID" value="NZ_FXUO01000005.1"/>
</dbReference>
<dbReference type="Gene3D" id="2.60.40.3140">
    <property type="match status" value="1"/>
</dbReference>
<dbReference type="InterPro" id="IPR002931">
    <property type="entry name" value="Transglutaminase-like"/>
</dbReference>
<accession>A0ABY1R619</accession>
<dbReference type="Gene3D" id="3.10.620.30">
    <property type="match status" value="1"/>
</dbReference>
<name>A0ABY1R619_9FLAO</name>
<dbReference type="SUPFAM" id="SSF54001">
    <property type="entry name" value="Cysteine proteinases"/>
    <property type="match status" value="1"/>
</dbReference>
<dbReference type="Pfam" id="PF01841">
    <property type="entry name" value="Transglut_core"/>
    <property type="match status" value="1"/>
</dbReference>
<evidence type="ECO:0000259" key="2">
    <source>
        <dbReference type="Pfam" id="PF12969"/>
    </source>
</evidence>
<keyword evidence="4" id="KW-1185">Reference proteome</keyword>
<dbReference type="InterPro" id="IPR038765">
    <property type="entry name" value="Papain-like_cys_pep_sf"/>
</dbReference>
<evidence type="ECO:0000313" key="4">
    <source>
        <dbReference type="Proteomes" id="UP001158050"/>
    </source>
</evidence>
<proteinExistence type="predicted"/>
<evidence type="ECO:0000259" key="1">
    <source>
        <dbReference type="Pfam" id="PF01841"/>
    </source>
</evidence>
<feature type="domain" description="Transglutaminase-like" evidence="1">
    <location>
        <begin position="278"/>
        <end position="370"/>
    </location>
</feature>
<comment type="caution">
    <text evidence="3">The sequence shown here is derived from an EMBL/GenBank/DDBJ whole genome shotgun (WGS) entry which is preliminary data.</text>
</comment>